<name>A0ABU0N4B4_9FIRM</name>
<sequence length="117" mass="13592">MNVENPMLNKKSSLLNIKQKLDEKSTGQEFIENKNTDINVFDLINKPKLKEEKVMIGIKLKKEVADKVKSFSYENNMTVSQVLEDIVCKMFDSVNLNEDALIAYEEKYKKKSKKTKK</sequence>
<comment type="caution">
    <text evidence="1">The sequence shown here is derived from an EMBL/GenBank/DDBJ whole genome shotgun (WGS) entry which is preliminary data.</text>
</comment>
<organism evidence="1 2">
    <name type="scientific">Paraclostridium ghonii</name>
    <dbReference type="NCBI Taxonomy" id="29358"/>
    <lineage>
        <taxon>Bacteria</taxon>
        <taxon>Bacillati</taxon>
        <taxon>Bacillota</taxon>
        <taxon>Clostridia</taxon>
        <taxon>Peptostreptococcales</taxon>
        <taxon>Peptostreptococcaceae</taxon>
        <taxon>Paraclostridium</taxon>
    </lineage>
</organism>
<dbReference type="Proteomes" id="UP001232584">
    <property type="component" value="Unassembled WGS sequence"/>
</dbReference>
<keyword evidence="2" id="KW-1185">Reference proteome</keyword>
<reference evidence="1 2" key="1">
    <citation type="submission" date="2023-07" db="EMBL/GenBank/DDBJ databases">
        <title>Genomic Encyclopedia of Type Strains, Phase IV (KMG-IV): sequencing the most valuable type-strain genomes for metagenomic binning, comparative biology and taxonomic classification.</title>
        <authorList>
            <person name="Goeker M."/>
        </authorList>
    </citation>
    <scope>NUCLEOTIDE SEQUENCE [LARGE SCALE GENOMIC DNA]</scope>
    <source>
        <strain evidence="1 2">DSM 15049</strain>
    </source>
</reference>
<proteinExistence type="predicted"/>
<dbReference type="RefSeq" id="WP_250673545.1">
    <property type="nucleotide sequence ID" value="NZ_BAAACE010000030.1"/>
</dbReference>
<evidence type="ECO:0000313" key="2">
    <source>
        <dbReference type="Proteomes" id="UP001232584"/>
    </source>
</evidence>
<accession>A0ABU0N4B4</accession>
<protein>
    <submittedName>
        <fullName evidence="1">Uncharacterized protein</fullName>
    </submittedName>
</protein>
<evidence type="ECO:0000313" key="1">
    <source>
        <dbReference type="EMBL" id="MDQ0557999.1"/>
    </source>
</evidence>
<dbReference type="EMBL" id="JAUSWG010000017">
    <property type="protein sequence ID" value="MDQ0557999.1"/>
    <property type="molecule type" value="Genomic_DNA"/>
</dbReference>
<gene>
    <name evidence="1" type="ORF">QOZ92_003134</name>
</gene>